<dbReference type="EMBL" id="JALXSQ010000002">
    <property type="protein sequence ID" value="MCT2041943.1"/>
    <property type="molecule type" value="Genomic_DNA"/>
</dbReference>
<reference evidence="1 2" key="1">
    <citation type="submission" date="2022-04" db="EMBL/GenBank/DDBJ databases">
        <title>Human microbiome associated bacterial genomes.</title>
        <authorList>
            <person name="Sandstrom S."/>
            <person name="Salamzade R."/>
            <person name="Kalan L.R."/>
        </authorList>
    </citation>
    <scope>NUCLEOTIDE SEQUENCE [LARGE SCALE GENOMIC DNA]</scope>
    <source>
        <strain evidence="2">p3-SID1799</strain>
    </source>
</reference>
<keyword evidence="2" id="KW-1185">Reference proteome</keyword>
<accession>A0ABT2HUE7</accession>
<gene>
    <name evidence="1" type="ORF">M3D15_01100</name>
</gene>
<evidence type="ECO:0000313" key="2">
    <source>
        <dbReference type="Proteomes" id="UP001525379"/>
    </source>
</evidence>
<proteinExistence type="predicted"/>
<organism evidence="1 2">
    <name type="scientific">Pseudoclavibacter albus</name>
    <dbReference type="NCBI Taxonomy" id="272241"/>
    <lineage>
        <taxon>Bacteria</taxon>
        <taxon>Bacillati</taxon>
        <taxon>Actinomycetota</taxon>
        <taxon>Actinomycetes</taxon>
        <taxon>Micrococcales</taxon>
        <taxon>Microbacteriaceae</taxon>
        <taxon>Pseudoclavibacter</taxon>
    </lineage>
</organism>
<protein>
    <submittedName>
        <fullName evidence="1">Uncharacterized protein</fullName>
    </submittedName>
</protein>
<name>A0ABT2HUE7_9MICO</name>
<dbReference type="RefSeq" id="WP_260103678.1">
    <property type="nucleotide sequence ID" value="NZ_JALXSQ010000002.1"/>
</dbReference>
<comment type="caution">
    <text evidence="1">The sequence shown here is derived from an EMBL/GenBank/DDBJ whole genome shotgun (WGS) entry which is preliminary data.</text>
</comment>
<dbReference type="Proteomes" id="UP001525379">
    <property type="component" value="Unassembled WGS sequence"/>
</dbReference>
<sequence length="200" mass="22375">MGWDELFDDLGAQLERGLEDEAELQRIEEERLRLSRLTVKDRIRALAEDPEARVGLVIELDGNHAQTIRPTAFGRDWIAGEFLSEMGRASEVIVPLAGISALTLTRGQLEASLATLELSRAGELADRLGLAFVLRDLARKRRTVQLWTALGSYSGTIDRVAKDHLDLAVHLASSPRRERSVQGYRIVPFEQLRLIRVLPA</sequence>
<evidence type="ECO:0000313" key="1">
    <source>
        <dbReference type="EMBL" id="MCT2041943.1"/>
    </source>
</evidence>